<dbReference type="STRING" id="207949.RED65_03690"/>
<reference evidence="4 5" key="1">
    <citation type="submission" date="2006-03" db="EMBL/GenBank/DDBJ databases">
        <authorList>
            <person name="Pinhassi J."/>
            <person name="Pedros-Alio C."/>
            <person name="Ferriera S."/>
            <person name="Johnson J."/>
            <person name="Kravitz S."/>
            <person name="Halpern A."/>
            <person name="Remington K."/>
            <person name="Beeson K."/>
            <person name="Tran B."/>
            <person name="Rogers Y.-H."/>
            <person name="Friedman R."/>
            <person name="Venter J.C."/>
        </authorList>
    </citation>
    <scope>NUCLEOTIDE SEQUENCE [LARGE SCALE GENOMIC DNA]</scope>
    <source>
        <strain evidence="4 5">RED65</strain>
    </source>
</reference>
<comment type="similarity">
    <text evidence="1 2">Belongs to the glutamate synthase family.</text>
</comment>
<dbReference type="InterPro" id="IPR024188">
    <property type="entry name" value="GltB"/>
</dbReference>
<protein>
    <submittedName>
        <fullName evidence="4">Glutamate synthase domain protein</fullName>
    </submittedName>
</protein>
<dbReference type="SUPFAM" id="SSF51395">
    <property type="entry name" value="FMN-linked oxidoreductases"/>
    <property type="match status" value="1"/>
</dbReference>
<evidence type="ECO:0000259" key="3">
    <source>
        <dbReference type="Pfam" id="PF01645"/>
    </source>
</evidence>
<dbReference type="InterPro" id="IPR027283">
    <property type="entry name" value="YerD"/>
</dbReference>
<name>Q1N1E0_9GAMM</name>
<dbReference type="CDD" id="cd02808">
    <property type="entry name" value="GltS_FMN"/>
    <property type="match status" value="1"/>
</dbReference>
<keyword evidence="5" id="KW-1185">Reference proteome</keyword>
<dbReference type="OrthoDB" id="9795032at2"/>
<dbReference type="Proteomes" id="UP000004263">
    <property type="component" value="Unassembled WGS sequence"/>
</dbReference>
<dbReference type="AlphaFoldDB" id="Q1N1E0"/>
<comment type="caution">
    <text evidence="4">The sequence shown here is derived from an EMBL/GenBank/DDBJ whole genome shotgun (WGS) entry which is preliminary data.</text>
</comment>
<dbReference type="RefSeq" id="WP_007019070.1">
    <property type="nucleotide sequence ID" value="NZ_CH724120.1"/>
</dbReference>
<dbReference type="HOGENOM" id="CLU_026563_1_0_6"/>
<dbReference type="InterPro" id="IPR013785">
    <property type="entry name" value="Aldolase_TIM"/>
</dbReference>
<dbReference type="GO" id="GO:0015930">
    <property type="term" value="F:glutamate synthase activity"/>
    <property type="evidence" value="ECO:0007669"/>
    <property type="project" value="InterPro"/>
</dbReference>
<evidence type="ECO:0000313" key="4">
    <source>
        <dbReference type="EMBL" id="EAT12110.1"/>
    </source>
</evidence>
<evidence type="ECO:0000313" key="5">
    <source>
        <dbReference type="Proteomes" id="UP000004263"/>
    </source>
</evidence>
<gene>
    <name evidence="4" type="ORF">RED65_03690</name>
</gene>
<evidence type="ECO:0000256" key="1">
    <source>
        <dbReference type="ARBA" id="ARBA00009716"/>
    </source>
</evidence>
<evidence type="ECO:0000256" key="2">
    <source>
        <dbReference type="PIRNR" id="PIRNR006429"/>
    </source>
</evidence>
<dbReference type="Pfam" id="PF01645">
    <property type="entry name" value="Glu_synthase"/>
    <property type="match status" value="1"/>
</dbReference>
<proteinExistence type="inferred from homology"/>
<accession>Q1N1E0</accession>
<sequence>MTIMQSVLFVIATLGNSASFTLYYAHPSITTGFLVLFTSLYTLIGLHDLFISKHSLNRLYPVVAYIRYFLENFRTEIQQYFIANNTEELPFNREQRSLVYQRAKNQRDTIAFGTQHNLLEDNYLSLWPSLSPKKVEHENKRITIGGTQCDRPYDASILNISAMSFGALSAQAIEALNLGAKKGGFYHNTGEGGISPYHLKHGGDLVWQIGSGLFGCRDLDGNFDPSLFTQNARRDNVKMIELKLSQGAKPGHGGVLPKSKISEEIARIRNVPMDQDCISPASHPLAQTPIDLLNNITQLRQLSGGKPVGFKMCVGNPAEFLSICKAMLETNQYPDFITIDGAEGGTGAAPVEFSNRLGMTCLDAVYLVNSALIGCGIRDKITLIASGKTASAFDILTKMAAGANIINAARTMMFAVGCIQSRSCNTNHCPTGVATQDPARGKAIDITAKSERVKNFQRNTLHALFELVGSMGLDDPQAVTANMVKRRTPYGLSISLGAIVPTLKPNSLLQKLNTVDDPWQRWWQQANSESFYVHDDCVLYSPELKMREV</sequence>
<dbReference type="PANTHER" id="PTHR43819">
    <property type="entry name" value="ARCHAEAL-TYPE GLUTAMATE SYNTHASE [NADPH]"/>
    <property type="match status" value="1"/>
</dbReference>
<dbReference type="PIRSF" id="PIRSF500060">
    <property type="entry name" value="UCP500060"/>
    <property type="match status" value="1"/>
</dbReference>
<dbReference type="InterPro" id="IPR002932">
    <property type="entry name" value="Glu_synthdom"/>
</dbReference>
<organism evidence="4 5">
    <name type="scientific">Bermanella marisrubri</name>
    <dbReference type="NCBI Taxonomy" id="207949"/>
    <lineage>
        <taxon>Bacteria</taxon>
        <taxon>Pseudomonadati</taxon>
        <taxon>Pseudomonadota</taxon>
        <taxon>Gammaproteobacteria</taxon>
        <taxon>Oceanospirillales</taxon>
        <taxon>Oceanospirillaceae</taxon>
        <taxon>Bermanella</taxon>
    </lineage>
</organism>
<dbReference type="Gene3D" id="3.20.20.70">
    <property type="entry name" value="Aldolase class I"/>
    <property type="match status" value="1"/>
</dbReference>
<dbReference type="PANTHER" id="PTHR43819:SF1">
    <property type="entry name" value="ARCHAEAL-TYPE GLUTAMATE SYNTHASE [NADPH]"/>
    <property type="match status" value="1"/>
</dbReference>
<dbReference type="EMBL" id="AAQH01000010">
    <property type="protein sequence ID" value="EAT12110.1"/>
    <property type="molecule type" value="Genomic_DNA"/>
</dbReference>
<dbReference type="GO" id="GO:0006537">
    <property type="term" value="P:glutamate biosynthetic process"/>
    <property type="evidence" value="ECO:0007669"/>
    <property type="project" value="InterPro"/>
</dbReference>
<dbReference type="PIRSF" id="PIRSF006429">
    <property type="entry name" value="GOGAT_lg_2"/>
    <property type="match status" value="1"/>
</dbReference>
<feature type="domain" description="Glutamate synthase" evidence="3">
    <location>
        <begin position="156"/>
        <end position="473"/>
    </location>
</feature>